<evidence type="ECO:0000313" key="3">
    <source>
        <dbReference type="Proteomes" id="UP000199072"/>
    </source>
</evidence>
<organism evidence="2 3">
    <name type="scientific">Mucilaginibacter pineti</name>
    <dbReference type="NCBI Taxonomy" id="1391627"/>
    <lineage>
        <taxon>Bacteria</taxon>
        <taxon>Pseudomonadati</taxon>
        <taxon>Bacteroidota</taxon>
        <taxon>Sphingobacteriia</taxon>
        <taxon>Sphingobacteriales</taxon>
        <taxon>Sphingobacteriaceae</taxon>
        <taxon>Mucilaginibacter</taxon>
    </lineage>
</organism>
<dbReference type="AlphaFoldDB" id="A0A1G6XY92"/>
<dbReference type="EMBL" id="FNAI01000002">
    <property type="protein sequence ID" value="SDD83040.1"/>
    <property type="molecule type" value="Genomic_DNA"/>
</dbReference>
<evidence type="ECO:0000256" key="1">
    <source>
        <dbReference type="SAM" id="MobiDB-lite"/>
    </source>
</evidence>
<name>A0A1G6XY92_9SPHI</name>
<reference evidence="2 3" key="1">
    <citation type="submission" date="2016-10" db="EMBL/GenBank/DDBJ databases">
        <authorList>
            <person name="de Groot N.N."/>
        </authorList>
    </citation>
    <scope>NUCLEOTIDE SEQUENCE [LARGE SCALE GENOMIC DNA]</scope>
    <source>
        <strain evidence="2 3">47C3B</strain>
    </source>
</reference>
<accession>A0A1G6XY92</accession>
<evidence type="ECO:0000313" key="2">
    <source>
        <dbReference type="EMBL" id="SDD83040.1"/>
    </source>
</evidence>
<proteinExistence type="predicted"/>
<feature type="region of interest" description="Disordered" evidence="1">
    <location>
        <begin position="107"/>
        <end position="132"/>
    </location>
</feature>
<sequence>MDGGGELGFLGWICKPEKHTPPPHAVARLLPTGVGKTEFYKKIVISIEPRREKARREREIFCGIQSSNAWRIRFLARTSHRNDNIFVFPTPVGSCRVTTINRPPACELHNQNNHGGGTPRNNRHSAGAERLR</sequence>
<keyword evidence="3" id="KW-1185">Reference proteome</keyword>
<dbReference type="Proteomes" id="UP000199072">
    <property type="component" value="Unassembled WGS sequence"/>
</dbReference>
<gene>
    <name evidence="2" type="ORF">SAMN05216464_102707</name>
</gene>
<dbReference type="STRING" id="1391627.SAMN05216464_102707"/>
<protein>
    <submittedName>
        <fullName evidence="2">Uncharacterized protein</fullName>
    </submittedName>
</protein>